<accession>A0A6G1L8Q3</accession>
<sequence length="206" mass="22556">MTKTYTRSEYCQGVLTRTLARDGIFAEIVVSVAHYCAHTEVRAGRAIILTKPSMIILKQAVPLKARQFCTAWLHMAKNSSARTPLKNPCTPPECGTKGLASGNASESCRLPSASMPHNGPRVTVCMAGCLLPYRLGCLMRLSTALFKARIRPKAVSVGRSRSRASIMHCFNASFTPNIGVDALRHDMSATRRRLINSVPAERELRA</sequence>
<dbReference type="EMBL" id="ML995835">
    <property type="protein sequence ID" value="KAF2769313.1"/>
    <property type="molecule type" value="Genomic_DNA"/>
</dbReference>
<gene>
    <name evidence="1" type="ORF">EJ03DRAFT_98632</name>
</gene>
<proteinExistence type="predicted"/>
<dbReference type="Proteomes" id="UP000799436">
    <property type="component" value="Unassembled WGS sequence"/>
</dbReference>
<protein>
    <submittedName>
        <fullName evidence="1">Uncharacterized protein</fullName>
    </submittedName>
</protein>
<evidence type="ECO:0000313" key="1">
    <source>
        <dbReference type="EMBL" id="KAF2769313.1"/>
    </source>
</evidence>
<name>A0A6G1L8Q3_9PEZI</name>
<reference evidence="1" key="1">
    <citation type="journal article" date="2020" name="Stud. Mycol.">
        <title>101 Dothideomycetes genomes: a test case for predicting lifestyles and emergence of pathogens.</title>
        <authorList>
            <person name="Haridas S."/>
            <person name="Albert R."/>
            <person name="Binder M."/>
            <person name="Bloem J."/>
            <person name="Labutti K."/>
            <person name="Salamov A."/>
            <person name="Andreopoulos B."/>
            <person name="Baker S."/>
            <person name="Barry K."/>
            <person name="Bills G."/>
            <person name="Bluhm B."/>
            <person name="Cannon C."/>
            <person name="Castanera R."/>
            <person name="Culley D."/>
            <person name="Daum C."/>
            <person name="Ezra D."/>
            <person name="Gonzalez J."/>
            <person name="Henrissat B."/>
            <person name="Kuo A."/>
            <person name="Liang C."/>
            <person name="Lipzen A."/>
            <person name="Lutzoni F."/>
            <person name="Magnuson J."/>
            <person name="Mondo S."/>
            <person name="Nolan M."/>
            <person name="Ohm R."/>
            <person name="Pangilinan J."/>
            <person name="Park H.-J."/>
            <person name="Ramirez L."/>
            <person name="Alfaro M."/>
            <person name="Sun H."/>
            <person name="Tritt A."/>
            <person name="Yoshinaga Y."/>
            <person name="Zwiers L.-H."/>
            <person name="Turgeon B."/>
            <person name="Goodwin S."/>
            <person name="Spatafora J."/>
            <person name="Crous P."/>
            <person name="Grigoriev I."/>
        </authorList>
    </citation>
    <scope>NUCLEOTIDE SEQUENCE</scope>
    <source>
        <strain evidence="1">CBS 116005</strain>
    </source>
</reference>
<organism evidence="1 2">
    <name type="scientific">Teratosphaeria nubilosa</name>
    <dbReference type="NCBI Taxonomy" id="161662"/>
    <lineage>
        <taxon>Eukaryota</taxon>
        <taxon>Fungi</taxon>
        <taxon>Dikarya</taxon>
        <taxon>Ascomycota</taxon>
        <taxon>Pezizomycotina</taxon>
        <taxon>Dothideomycetes</taxon>
        <taxon>Dothideomycetidae</taxon>
        <taxon>Mycosphaerellales</taxon>
        <taxon>Teratosphaeriaceae</taxon>
        <taxon>Teratosphaeria</taxon>
    </lineage>
</organism>
<evidence type="ECO:0000313" key="2">
    <source>
        <dbReference type="Proteomes" id="UP000799436"/>
    </source>
</evidence>
<dbReference type="AlphaFoldDB" id="A0A6G1L8Q3"/>
<keyword evidence="2" id="KW-1185">Reference proteome</keyword>